<proteinExistence type="predicted"/>
<dbReference type="InterPro" id="IPR036908">
    <property type="entry name" value="RlpA-like_sf"/>
</dbReference>
<dbReference type="Gene3D" id="2.40.40.10">
    <property type="entry name" value="RlpA-like domain"/>
    <property type="match status" value="1"/>
</dbReference>
<gene>
    <name evidence="2" type="ORF">L203_106031</name>
</gene>
<keyword evidence="1" id="KW-0732">Signal</keyword>
<reference evidence="2" key="1">
    <citation type="submission" date="2016-06" db="EMBL/GenBank/DDBJ databases">
        <authorList>
            <person name="Cuomo C."/>
            <person name="Litvintseva A."/>
            <person name="Heitman J."/>
            <person name="Chen Y."/>
            <person name="Sun S."/>
            <person name="Springer D."/>
            <person name="Dromer F."/>
            <person name="Young S."/>
            <person name="Zeng Q."/>
            <person name="Chapman S."/>
            <person name="Gujja S."/>
            <person name="Saif S."/>
            <person name="Birren B."/>
        </authorList>
    </citation>
    <scope>NUCLEOTIDE SEQUENCE</scope>
    <source>
        <strain evidence="2">CBS 7841</strain>
    </source>
</reference>
<dbReference type="Proteomes" id="UP000094043">
    <property type="component" value="Chromosome 8"/>
</dbReference>
<dbReference type="VEuPathDB" id="FungiDB:L203_00737"/>
<dbReference type="EMBL" id="CP143791">
    <property type="protein sequence ID" value="WVN90788.1"/>
    <property type="molecule type" value="Genomic_DNA"/>
</dbReference>
<keyword evidence="3" id="KW-1185">Reference proteome</keyword>
<organism evidence="2 3">
    <name type="scientific">Cryptococcus depauperatus CBS 7841</name>
    <dbReference type="NCBI Taxonomy" id="1295531"/>
    <lineage>
        <taxon>Eukaryota</taxon>
        <taxon>Fungi</taxon>
        <taxon>Dikarya</taxon>
        <taxon>Basidiomycota</taxon>
        <taxon>Agaricomycotina</taxon>
        <taxon>Tremellomycetes</taxon>
        <taxon>Tremellales</taxon>
        <taxon>Cryptococcaceae</taxon>
        <taxon>Cryptococcus</taxon>
    </lineage>
</organism>
<dbReference type="PANTHER" id="PTHR31836">
    <property type="match status" value="1"/>
</dbReference>
<sequence>MFAKAIVATLAAISVVTAAPSFEKRDQSQGIATFYAANGNGACGWGIHDDEYVVAVNSAQYDQSKCGQKIWVWNSKTERIAFPTIADECPSCNDGNIDLSGGLFGYLSNGDYDAGIFDVKWGFL</sequence>
<reference evidence="2" key="2">
    <citation type="journal article" date="2022" name="Elife">
        <title>Obligate sexual reproduction of a homothallic fungus closely related to the Cryptococcus pathogenic species complex.</title>
        <authorList>
            <person name="Passer A.R."/>
            <person name="Clancey S.A."/>
            <person name="Shea T."/>
            <person name="David-Palma M."/>
            <person name="Averette A.F."/>
            <person name="Boekhout T."/>
            <person name="Porcel B.M."/>
            <person name="Nowrousian M."/>
            <person name="Cuomo C.A."/>
            <person name="Sun S."/>
            <person name="Heitman J."/>
            <person name="Coelho M.A."/>
        </authorList>
    </citation>
    <scope>NUCLEOTIDE SEQUENCE</scope>
    <source>
        <strain evidence="2">CBS 7841</strain>
    </source>
</reference>
<evidence type="ECO:0000313" key="2">
    <source>
        <dbReference type="EMBL" id="WVN90788.1"/>
    </source>
</evidence>
<protein>
    <submittedName>
        <fullName evidence="2">Uncharacterized protein</fullName>
    </submittedName>
</protein>
<dbReference type="PANTHER" id="PTHR31836:SF25">
    <property type="entry name" value="RLPA-LIKE PROTEIN DOUBLE-PSI BETA-BARREL DOMAIN-CONTAINING PROTEIN"/>
    <property type="match status" value="1"/>
</dbReference>
<dbReference type="AlphaFoldDB" id="A0A1E3IV26"/>
<dbReference type="SUPFAM" id="SSF50685">
    <property type="entry name" value="Barwin-like endoglucanases"/>
    <property type="match status" value="1"/>
</dbReference>
<reference evidence="2" key="3">
    <citation type="submission" date="2024-01" db="EMBL/GenBank/DDBJ databases">
        <authorList>
            <person name="Coelho M.A."/>
            <person name="David-Palma M."/>
            <person name="Shea T."/>
            <person name="Sun S."/>
            <person name="Cuomo C.A."/>
            <person name="Heitman J."/>
        </authorList>
    </citation>
    <scope>NUCLEOTIDE SEQUENCE</scope>
    <source>
        <strain evidence="2">CBS 7841</strain>
    </source>
</reference>
<name>A0A1E3IV26_9TREE</name>
<evidence type="ECO:0000256" key="1">
    <source>
        <dbReference type="ARBA" id="ARBA00022729"/>
    </source>
</evidence>
<dbReference type="KEGG" id="cdep:91090239"/>
<dbReference type="CDD" id="cd22191">
    <property type="entry name" value="DPBB_RlpA_EXP_N-like"/>
    <property type="match status" value="1"/>
</dbReference>
<accession>A0A1E3IV26</accession>
<evidence type="ECO:0000313" key="3">
    <source>
        <dbReference type="Proteomes" id="UP000094043"/>
    </source>
</evidence>
<dbReference type="OrthoDB" id="623670at2759"/>
<dbReference type="GeneID" id="91090239"/>
<dbReference type="InterPro" id="IPR051477">
    <property type="entry name" value="Expansin_CellWall"/>
</dbReference>
<dbReference type="RefSeq" id="XP_066071488.1">
    <property type="nucleotide sequence ID" value="XM_066215391.1"/>
</dbReference>